<dbReference type="RefSeq" id="XP_065458311.1">
    <property type="nucleotide sequence ID" value="XM_065602239.1"/>
</dbReference>
<feature type="compositionally biased region" description="Polar residues" evidence="1">
    <location>
        <begin position="46"/>
        <end position="61"/>
    </location>
</feature>
<evidence type="ECO:0000256" key="1">
    <source>
        <dbReference type="SAM" id="MobiDB-lite"/>
    </source>
</evidence>
<name>A0ABZ0NE71_CERBT</name>
<gene>
    <name evidence="2" type="ORF">RHO25_002380</name>
</gene>
<dbReference type="EMBL" id="CP134185">
    <property type="protein sequence ID" value="WPA97769.1"/>
    <property type="molecule type" value="Genomic_DNA"/>
</dbReference>
<proteinExistence type="predicted"/>
<dbReference type="Proteomes" id="UP001302367">
    <property type="component" value="Chromosome 2"/>
</dbReference>
<dbReference type="GeneID" id="90643844"/>
<reference evidence="2 3" key="1">
    <citation type="submission" date="2023-09" db="EMBL/GenBank/DDBJ databases">
        <title>Complete-Gapless Cercospora beticola genome.</title>
        <authorList>
            <person name="Wyatt N.A."/>
            <person name="Spanner R.E."/>
            <person name="Bolton M.D."/>
        </authorList>
    </citation>
    <scope>NUCLEOTIDE SEQUENCE [LARGE SCALE GENOMIC DNA]</scope>
    <source>
        <strain evidence="2">Cb09-40</strain>
    </source>
</reference>
<evidence type="ECO:0000313" key="2">
    <source>
        <dbReference type="EMBL" id="WPA97769.1"/>
    </source>
</evidence>
<protein>
    <submittedName>
        <fullName evidence="2">Uncharacterized protein</fullName>
    </submittedName>
</protein>
<accession>A0ABZ0NE71</accession>
<feature type="region of interest" description="Disordered" evidence="1">
    <location>
        <begin position="21"/>
        <end position="79"/>
    </location>
</feature>
<sequence>MAEVGNPIDSVAAPAAQVTGNTGGMMANVLSQAGGDQGVLDPGSALLQSASGQEASGTQKAASAETIDEADEARPAGSF</sequence>
<keyword evidence="3" id="KW-1185">Reference proteome</keyword>
<organism evidence="2 3">
    <name type="scientific">Cercospora beticola</name>
    <name type="common">Sugarbeet leaf spot fungus</name>
    <dbReference type="NCBI Taxonomy" id="122368"/>
    <lineage>
        <taxon>Eukaryota</taxon>
        <taxon>Fungi</taxon>
        <taxon>Dikarya</taxon>
        <taxon>Ascomycota</taxon>
        <taxon>Pezizomycotina</taxon>
        <taxon>Dothideomycetes</taxon>
        <taxon>Dothideomycetidae</taxon>
        <taxon>Mycosphaerellales</taxon>
        <taxon>Mycosphaerellaceae</taxon>
        <taxon>Cercospora</taxon>
    </lineage>
</organism>
<evidence type="ECO:0000313" key="3">
    <source>
        <dbReference type="Proteomes" id="UP001302367"/>
    </source>
</evidence>